<feature type="coiled-coil region" evidence="6">
    <location>
        <begin position="209"/>
        <end position="245"/>
    </location>
</feature>
<keyword evidence="6" id="KW-0175">Coiled coil</keyword>
<feature type="region of interest" description="Disordered" evidence="7">
    <location>
        <begin position="1"/>
        <end position="149"/>
    </location>
</feature>
<protein>
    <recommendedName>
        <fullName evidence="10">J domain-containing protein</fullName>
    </recommendedName>
</protein>
<comment type="subcellular location">
    <subcellularLocation>
        <location evidence="1">Nucleus</location>
    </subcellularLocation>
</comment>
<dbReference type="InterPro" id="IPR038753">
    <property type="entry name" value="NFKBIL1"/>
</dbReference>
<organism evidence="8 9">
    <name type="scientific">Conoideocrella luteorostrata</name>
    <dbReference type="NCBI Taxonomy" id="1105319"/>
    <lineage>
        <taxon>Eukaryota</taxon>
        <taxon>Fungi</taxon>
        <taxon>Dikarya</taxon>
        <taxon>Ascomycota</taxon>
        <taxon>Pezizomycotina</taxon>
        <taxon>Sordariomycetes</taxon>
        <taxon>Hypocreomycetidae</taxon>
        <taxon>Hypocreales</taxon>
        <taxon>Clavicipitaceae</taxon>
        <taxon>Conoideocrella</taxon>
    </lineage>
</organism>
<evidence type="ECO:0000256" key="6">
    <source>
        <dbReference type="SAM" id="Coils"/>
    </source>
</evidence>
<feature type="compositionally biased region" description="Pro residues" evidence="7">
    <location>
        <begin position="131"/>
        <end position="143"/>
    </location>
</feature>
<feature type="compositionally biased region" description="Basic and acidic residues" evidence="7">
    <location>
        <begin position="47"/>
        <end position="70"/>
    </location>
</feature>
<reference evidence="8" key="1">
    <citation type="submission" date="2023-06" db="EMBL/GenBank/DDBJ databases">
        <title>Conoideocrella luteorostrata (Hypocreales: Clavicipitaceae), a potential biocontrol fungus for elongate hemlock scale in United States Christmas tree production areas.</title>
        <authorList>
            <person name="Barrett H."/>
            <person name="Lovett B."/>
            <person name="Macias A.M."/>
            <person name="Stajich J.E."/>
            <person name="Kasson M.T."/>
        </authorList>
    </citation>
    <scope>NUCLEOTIDE SEQUENCE</scope>
    <source>
        <strain evidence="8">ARSEF 14590</strain>
    </source>
</reference>
<feature type="compositionally biased region" description="Basic residues" evidence="7">
    <location>
        <begin position="113"/>
        <end position="128"/>
    </location>
</feature>
<evidence type="ECO:0000256" key="3">
    <source>
        <dbReference type="ARBA" id="ARBA00022737"/>
    </source>
</evidence>
<evidence type="ECO:0000256" key="1">
    <source>
        <dbReference type="ARBA" id="ARBA00004123"/>
    </source>
</evidence>
<sequence>MTDPAPSPKRRRILSSINTDMRDGPDKPTLISHDNGYRGRSAATENTARETRECRDTAQGDGQEEKDTTRPRRSRLKLKSQKSRRHRSSREKDDNHDQHERHGRRDYGESSSHSHKSSRRHHRHRHRDRSPTPPNPHDPPPLDPEAAFRESLFDAMADDEGAAYWESVYGQPIHVYGNEKVGPAGELEQMTEDEYASYVRQKMWEKTHAGLLEERAKREERRKQKKGEEELARKLRKEMEQSLRRGEERRQKRRWAAQWEEYTRAWASWDGARESLAWPIDGNERNKITEKDVRSFYIYGLDLESIGEREFVSKLKDERVRWHPDKMQQRLGGKVDDEVMRDVTAVFQIIDKLWADIRQKT</sequence>
<proteinExistence type="predicted"/>
<dbReference type="PANTHER" id="PTHR15263">
    <property type="entry name" value="I-KAPPA-B-LIKE PROTEIN IKBL"/>
    <property type="match status" value="1"/>
</dbReference>
<evidence type="ECO:0000256" key="7">
    <source>
        <dbReference type="SAM" id="MobiDB-lite"/>
    </source>
</evidence>
<feature type="compositionally biased region" description="Basic residues" evidence="7">
    <location>
        <begin position="71"/>
        <end position="89"/>
    </location>
</feature>
<keyword evidence="2" id="KW-0597">Phosphoprotein</keyword>
<name>A0AAJ0CM31_9HYPO</name>
<gene>
    <name evidence="8" type="ORF">QQS21_006691</name>
</gene>
<keyword evidence="4" id="KW-0040">ANK repeat</keyword>
<evidence type="ECO:0000256" key="2">
    <source>
        <dbReference type="ARBA" id="ARBA00022553"/>
    </source>
</evidence>
<comment type="caution">
    <text evidence="8">The sequence shown here is derived from an EMBL/GenBank/DDBJ whole genome shotgun (WGS) entry which is preliminary data.</text>
</comment>
<evidence type="ECO:0008006" key="10">
    <source>
        <dbReference type="Google" id="ProtNLM"/>
    </source>
</evidence>
<feature type="compositionally biased region" description="Basic and acidic residues" evidence="7">
    <location>
        <begin position="90"/>
        <end position="108"/>
    </location>
</feature>
<dbReference type="GO" id="GO:0005634">
    <property type="term" value="C:nucleus"/>
    <property type="evidence" value="ECO:0007669"/>
    <property type="project" value="UniProtKB-SubCell"/>
</dbReference>
<dbReference type="Proteomes" id="UP001251528">
    <property type="component" value="Unassembled WGS sequence"/>
</dbReference>
<keyword evidence="3" id="KW-0677">Repeat</keyword>
<accession>A0AAJ0CM31</accession>
<dbReference type="PANTHER" id="PTHR15263:SF1">
    <property type="entry name" value="NF-KAPPA-B INHIBITOR-LIKE PROTEIN 1"/>
    <property type="match status" value="1"/>
</dbReference>
<evidence type="ECO:0000256" key="4">
    <source>
        <dbReference type="ARBA" id="ARBA00023043"/>
    </source>
</evidence>
<keyword evidence="5" id="KW-0539">Nucleus</keyword>
<evidence type="ECO:0000256" key="5">
    <source>
        <dbReference type="ARBA" id="ARBA00023242"/>
    </source>
</evidence>
<dbReference type="GO" id="GO:0043124">
    <property type="term" value="P:negative regulation of canonical NF-kappaB signal transduction"/>
    <property type="evidence" value="ECO:0007669"/>
    <property type="project" value="InterPro"/>
</dbReference>
<evidence type="ECO:0000313" key="8">
    <source>
        <dbReference type="EMBL" id="KAK2595580.1"/>
    </source>
</evidence>
<dbReference type="EMBL" id="JASWJB010000127">
    <property type="protein sequence ID" value="KAK2595580.1"/>
    <property type="molecule type" value="Genomic_DNA"/>
</dbReference>
<evidence type="ECO:0000313" key="9">
    <source>
        <dbReference type="Proteomes" id="UP001251528"/>
    </source>
</evidence>
<keyword evidence="9" id="KW-1185">Reference proteome</keyword>
<dbReference type="AlphaFoldDB" id="A0AAJ0CM31"/>